<proteinExistence type="predicted"/>
<organism evidence="1 2">
    <name type="scientific">Funneliformis caledonium</name>
    <dbReference type="NCBI Taxonomy" id="1117310"/>
    <lineage>
        <taxon>Eukaryota</taxon>
        <taxon>Fungi</taxon>
        <taxon>Fungi incertae sedis</taxon>
        <taxon>Mucoromycota</taxon>
        <taxon>Glomeromycotina</taxon>
        <taxon>Glomeromycetes</taxon>
        <taxon>Glomerales</taxon>
        <taxon>Glomeraceae</taxon>
        <taxon>Funneliformis</taxon>
    </lineage>
</organism>
<keyword evidence="2" id="KW-1185">Reference proteome</keyword>
<dbReference type="AlphaFoldDB" id="A0A9N9BTC9"/>
<evidence type="ECO:0000313" key="2">
    <source>
        <dbReference type="Proteomes" id="UP000789570"/>
    </source>
</evidence>
<gene>
    <name evidence="1" type="ORF">FCALED_LOCUS7420</name>
</gene>
<comment type="caution">
    <text evidence="1">The sequence shown here is derived from an EMBL/GenBank/DDBJ whole genome shotgun (WGS) entry which is preliminary data.</text>
</comment>
<sequence>MSIWVDISKLEDTVDSNNKDLFFAVLGESPGNFRVLTYVMLNVLRDNNHLNSRDLKVLCLYTQKRFMKLLDIMVKMGDNKNFPADYDYCILVMIDQPYLTTSKSTYNQRFNFREIDLTDLIVKQQEDGIFLIIIFIHKNKEDDYDKELVEIILNHLDLTSMSVLTSDWIIPIERKFNLLYINLELNLSAQFQYFVISKIPDKLELPEEELGDELLEEPRELVLDSLIKLASDSLDTLS</sequence>
<protein>
    <submittedName>
        <fullName evidence="1">94_t:CDS:1</fullName>
    </submittedName>
</protein>
<accession>A0A9N9BTC9</accession>
<evidence type="ECO:0000313" key="1">
    <source>
        <dbReference type="EMBL" id="CAG8577544.1"/>
    </source>
</evidence>
<dbReference type="Proteomes" id="UP000789570">
    <property type="component" value="Unassembled WGS sequence"/>
</dbReference>
<name>A0A9N9BTC9_9GLOM</name>
<dbReference type="OrthoDB" id="415825at2759"/>
<dbReference type="EMBL" id="CAJVPQ010001963">
    <property type="protein sequence ID" value="CAG8577544.1"/>
    <property type="molecule type" value="Genomic_DNA"/>
</dbReference>
<reference evidence="1" key="1">
    <citation type="submission" date="2021-06" db="EMBL/GenBank/DDBJ databases">
        <authorList>
            <person name="Kallberg Y."/>
            <person name="Tangrot J."/>
            <person name="Rosling A."/>
        </authorList>
    </citation>
    <scope>NUCLEOTIDE SEQUENCE</scope>
    <source>
        <strain evidence="1">UK204</strain>
    </source>
</reference>